<name>A0A097IIW2_9CORY</name>
<evidence type="ECO:0000313" key="7">
    <source>
        <dbReference type="Proteomes" id="UP000029914"/>
    </source>
</evidence>
<dbReference type="Gene3D" id="3.30.565.10">
    <property type="entry name" value="Histidine kinase-like ATPase, C-terminal domain"/>
    <property type="match status" value="1"/>
</dbReference>
<dbReference type="InterPro" id="IPR036890">
    <property type="entry name" value="HATPase_C_sf"/>
</dbReference>
<dbReference type="InterPro" id="IPR011712">
    <property type="entry name" value="Sig_transdc_His_kin_sub3_dim/P"/>
</dbReference>
<feature type="domain" description="Histidine kinase/HSP90-like ATPase" evidence="5">
    <location>
        <begin position="305"/>
        <end position="396"/>
    </location>
</feature>
<keyword evidence="7" id="KW-1185">Reference proteome</keyword>
<dbReference type="PANTHER" id="PTHR24421:SF62">
    <property type="entry name" value="SENSORY TRANSDUCTION HISTIDINE KINASE"/>
    <property type="match status" value="1"/>
</dbReference>
<feature type="transmembrane region" description="Helical" evidence="4">
    <location>
        <begin position="73"/>
        <end position="99"/>
    </location>
</feature>
<feature type="transmembrane region" description="Helical" evidence="4">
    <location>
        <begin position="111"/>
        <end position="131"/>
    </location>
</feature>
<dbReference type="Proteomes" id="UP000029914">
    <property type="component" value="Chromosome"/>
</dbReference>
<dbReference type="GO" id="GO:0000155">
    <property type="term" value="F:phosphorelay sensor kinase activity"/>
    <property type="evidence" value="ECO:0007669"/>
    <property type="project" value="InterPro"/>
</dbReference>
<keyword evidence="3" id="KW-0902">Two-component regulatory system</keyword>
<dbReference type="OrthoDB" id="144293at2"/>
<feature type="transmembrane region" description="Helical" evidence="4">
    <location>
        <begin position="12"/>
        <end position="33"/>
    </location>
</feature>
<keyword evidence="4" id="KW-0472">Membrane</keyword>
<dbReference type="STRING" id="558173.CDOO_13000"/>
<dbReference type="Pfam" id="PF07730">
    <property type="entry name" value="HisKA_3"/>
    <property type="match status" value="1"/>
</dbReference>
<dbReference type="EMBL" id="CP006764">
    <property type="protein sequence ID" value="AIT62076.1"/>
    <property type="molecule type" value="Genomic_DNA"/>
</dbReference>
<accession>A0A097IIW2</accession>
<evidence type="ECO:0000259" key="5">
    <source>
        <dbReference type="SMART" id="SM00387"/>
    </source>
</evidence>
<keyword evidence="1" id="KW-0808">Transferase</keyword>
<dbReference type="InterPro" id="IPR050482">
    <property type="entry name" value="Sensor_HK_TwoCompSys"/>
</dbReference>
<keyword evidence="2 6" id="KW-0418">Kinase</keyword>
<dbReference type="PANTHER" id="PTHR24421">
    <property type="entry name" value="NITRATE/NITRITE SENSOR PROTEIN NARX-RELATED"/>
    <property type="match status" value="1"/>
</dbReference>
<dbReference type="GO" id="GO:0046983">
    <property type="term" value="F:protein dimerization activity"/>
    <property type="evidence" value="ECO:0007669"/>
    <property type="project" value="InterPro"/>
</dbReference>
<keyword evidence="4" id="KW-0812">Transmembrane</keyword>
<protein>
    <submittedName>
        <fullName evidence="6">Histidine kinase</fullName>
    </submittedName>
</protein>
<feature type="transmembrane region" description="Helical" evidence="4">
    <location>
        <begin position="138"/>
        <end position="159"/>
    </location>
</feature>
<evidence type="ECO:0000256" key="1">
    <source>
        <dbReference type="ARBA" id="ARBA00022679"/>
    </source>
</evidence>
<dbReference type="GO" id="GO:0016020">
    <property type="term" value="C:membrane"/>
    <property type="evidence" value="ECO:0007669"/>
    <property type="project" value="InterPro"/>
</dbReference>
<evidence type="ECO:0000256" key="2">
    <source>
        <dbReference type="ARBA" id="ARBA00022777"/>
    </source>
</evidence>
<proteinExistence type="predicted"/>
<dbReference type="AlphaFoldDB" id="A0A097IIW2"/>
<sequence>MEDSFALPRILTSLRVTLHVLFAVLLAVAVVAAKAAGQLTWLVGALALLLAGVYFAGTLAEKRGRASAHSAPAVAWLLAILLLWAALVCQSGSFVWLLFPLVFLIPSVLPWIPAVAVTLVGLLVAVGLPVLTGQSEFSVGGVVGPAIGTLAALTAFLFYRALSQEVITQRGTAIRLRATQEQLVSSEREAGRLSERERLAREIHDTLAQGLSSIVLLSRAAEKSLATDAETAAEQVRTINRTAADNLAEARRFVAGLTSPAMLDSVPDALAALVDKHRRQQAALGESTDLELSYTGDSGRAVPDDVAAAVIRVAQEASTNALRHARARRVVITYGVWPDAATVDIVDDGRGFDPTDTSGYGLPGLRARVRELGGVLAVESAPGSGTAIAARFPLAGELS</sequence>
<evidence type="ECO:0000313" key="6">
    <source>
        <dbReference type="EMBL" id="AIT62076.1"/>
    </source>
</evidence>
<dbReference type="InterPro" id="IPR003594">
    <property type="entry name" value="HATPase_dom"/>
</dbReference>
<gene>
    <name evidence="6" type="ORF">CDOO_13000</name>
</gene>
<dbReference type="KEGG" id="cdo:CDOO_13000"/>
<dbReference type="Gene3D" id="1.20.5.1930">
    <property type="match status" value="1"/>
</dbReference>
<dbReference type="RefSeq" id="WP_018022427.1">
    <property type="nucleotide sequence ID" value="NZ_AQUX01000007.1"/>
</dbReference>
<feature type="transmembrane region" description="Helical" evidence="4">
    <location>
        <begin position="39"/>
        <end position="61"/>
    </location>
</feature>
<dbReference type="CDD" id="cd16917">
    <property type="entry name" value="HATPase_UhpB-NarQ-NarX-like"/>
    <property type="match status" value="1"/>
</dbReference>
<dbReference type="eggNOG" id="COG4585">
    <property type="taxonomic scope" value="Bacteria"/>
</dbReference>
<dbReference type="PIRSF" id="PIRSF037434">
    <property type="entry name" value="STHK_ChrS"/>
    <property type="match status" value="1"/>
</dbReference>
<keyword evidence="4" id="KW-1133">Transmembrane helix</keyword>
<dbReference type="Pfam" id="PF02518">
    <property type="entry name" value="HATPase_c"/>
    <property type="match status" value="1"/>
</dbReference>
<organism evidence="6 7">
    <name type="scientific">Corynebacterium doosanense CAU 212 = DSM 45436</name>
    <dbReference type="NCBI Taxonomy" id="558173"/>
    <lineage>
        <taxon>Bacteria</taxon>
        <taxon>Bacillati</taxon>
        <taxon>Actinomycetota</taxon>
        <taxon>Actinomycetes</taxon>
        <taxon>Mycobacteriales</taxon>
        <taxon>Corynebacteriaceae</taxon>
        <taxon>Corynebacterium</taxon>
    </lineage>
</organism>
<dbReference type="HOGENOM" id="CLU_000445_20_15_11"/>
<reference evidence="6 7" key="1">
    <citation type="submission" date="2013-09" db="EMBL/GenBank/DDBJ databases">
        <title>Complete genome sequence of Corynebacterium doosanense CAU 212(T) (=DSM 45436(T)), isolated from activated sludge.</title>
        <authorList>
            <person name="Schaffert L."/>
            <person name="Albersmeier A."/>
            <person name="Kalinowski J."/>
            <person name="Ruckert C."/>
        </authorList>
    </citation>
    <scope>NUCLEOTIDE SEQUENCE [LARGE SCALE GENOMIC DNA]</scope>
    <source>
        <strain evidence="6 7">CAU 212</strain>
    </source>
</reference>
<dbReference type="SUPFAM" id="SSF55874">
    <property type="entry name" value="ATPase domain of HSP90 chaperone/DNA topoisomerase II/histidine kinase"/>
    <property type="match status" value="1"/>
</dbReference>
<dbReference type="SMART" id="SM00387">
    <property type="entry name" value="HATPase_c"/>
    <property type="match status" value="1"/>
</dbReference>
<evidence type="ECO:0000256" key="3">
    <source>
        <dbReference type="ARBA" id="ARBA00023012"/>
    </source>
</evidence>
<dbReference type="InterPro" id="IPR017205">
    <property type="entry name" value="Sig_transdc_His_kinase_ChrS"/>
</dbReference>
<evidence type="ECO:0000256" key="4">
    <source>
        <dbReference type="SAM" id="Phobius"/>
    </source>
</evidence>